<dbReference type="EMBL" id="PNBA02000010">
    <property type="protein sequence ID" value="KAG6411410.1"/>
    <property type="molecule type" value="Genomic_DNA"/>
</dbReference>
<evidence type="ECO:0000313" key="3">
    <source>
        <dbReference type="Proteomes" id="UP000298416"/>
    </source>
</evidence>
<dbReference type="Proteomes" id="UP000298416">
    <property type="component" value="Unassembled WGS sequence"/>
</dbReference>
<feature type="region of interest" description="Disordered" evidence="1">
    <location>
        <begin position="1"/>
        <end position="69"/>
    </location>
</feature>
<dbReference type="PANTHER" id="PTHR35125:SF1">
    <property type="entry name" value="PROTEIN PATRONUS 2"/>
    <property type="match status" value="1"/>
</dbReference>
<reference evidence="2" key="2">
    <citation type="submission" date="2020-08" db="EMBL/GenBank/DDBJ databases">
        <title>Plant Genome Project.</title>
        <authorList>
            <person name="Zhang R.-G."/>
        </authorList>
    </citation>
    <scope>NUCLEOTIDE SEQUENCE</scope>
    <source>
        <strain evidence="2">Huo1</strain>
        <tissue evidence="2">Leaf</tissue>
    </source>
</reference>
<dbReference type="PANTHER" id="PTHR35125">
    <property type="entry name" value="NEURON NAVIGATOR 1-LIKE-RELATED"/>
    <property type="match status" value="1"/>
</dbReference>
<comment type="caution">
    <text evidence="2">The sequence shown here is derived from an EMBL/GenBank/DDBJ whole genome shotgun (WGS) entry which is preliminary data.</text>
</comment>
<accession>A0A8X8XFV4</accession>
<organism evidence="2">
    <name type="scientific">Salvia splendens</name>
    <name type="common">Scarlet sage</name>
    <dbReference type="NCBI Taxonomy" id="180675"/>
    <lineage>
        <taxon>Eukaryota</taxon>
        <taxon>Viridiplantae</taxon>
        <taxon>Streptophyta</taxon>
        <taxon>Embryophyta</taxon>
        <taxon>Tracheophyta</taxon>
        <taxon>Spermatophyta</taxon>
        <taxon>Magnoliopsida</taxon>
        <taxon>eudicotyledons</taxon>
        <taxon>Gunneridae</taxon>
        <taxon>Pentapetalae</taxon>
        <taxon>asterids</taxon>
        <taxon>lamiids</taxon>
        <taxon>Lamiales</taxon>
        <taxon>Lamiaceae</taxon>
        <taxon>Nepetoideae</taxon>
        <taxon>Mentheae</taxon>
        <taxon>Salviinae</taxon>
        <taxon>Salvia</taxon>
        <taxon>Salvia subgen. Calosphace</taxon>
        <taxon>core Calosphace</taxon>
    </lineage>
</organism>
<evidence type="ECO:0000313" key="2">
    <source>
        <dbReference type="EMBL" id="KAG6411410.1"/>
    </source>
</evidence>
<dbReference type="GO" id="GO:0007346">
    <property type="term" value="P:regulation of mitotic cell cycle"/>
    <property type="evidence" value="ECO:0007669"/>
    <property type="project" value="InterPro"/>
</dbReference>
<name>A0A8X8XFV4_SALSN</name>
<dbReference type="AlphaFoldDB" id="A0A8X8XFV4"/>
<dbReference type="InterPro" id="IPR039326">
    <property type="entry name" value="Patronus"/>
</dbReference>
<dbReference type="OrthoDB" id="1916925at2759"/>
<evidence type="ECO:0000256" key="1">
    <source>
        <dbReference type="SAM" id="MobiDB-lite"/>
    </source>
</evidence>
<protein>
    <submittedName>
        <fullName evidence="2">Uncharacterized protein</fullName>
    </submittedName>
</protein>
<keyword evidence="3" id="KW-1185">Reference proteome</keyword>
<gene>
    <name evidence="2" type="ORF">SASPL_129492</name>
</gene>
<proteinExistence type="predicted"/>
<sequence length="215" mass="24015">MERPLTLKPLSIQDENSVHRKKVTADGKSKTSRLLPKKGGFARKSRKALNDITNKSSIHREATSQSKKSGKKQFKVTEIGCSNQKVFECEALSKKTISVNENLNIAEEGFLHDHRKCIDAQKASAAASELNFLDTVLPGHGSTDVIMEQTKGDRDLDNCYPKLEELSMLEFSDWFKPCWKSPPSPLHQECSLPSPSVLEFEAVELVLKEGDDDDI</sequence>
<reference evidence="2" key="1">
    <citation type="submission" date="2018-01" db="EMBL/GenBank/DDBJ databases">
        <authorList>
            <person name="Mao J.F."/>
        </authorList>
    </citation>
    <scope>NUCLEOTIDE SEQUENCE</scope>
    <source>
        <strain evidence="2">Huo1</strain>
        <tissue evidence="2">Leaf</tissue>
    </source>
</reference>